<reference evidence="2" key="1">
    <citation type="journal article" date="2023" name="G3 (Bethesda)">
        <title>Genome assembly and association tests identify interacting loci associated with vigor, precocity, and sex in interspecific pistachio rootstocks.</title>
        <authorList>
            <person name="Palmer W."/>
            <person name="Jacygrad E."/>
            <person name="Sagayaradj S."/>
            <person name="Cavanaugh K."/>
            <person name="Han R."/>
            <person name="Bertier L."/>
            <person name="Beede B."/>
            <person name="Kafkas S."/>
            <person name="Golino D."/>
            <person name="Preece J."/>
            <person name="Michelmore R."/>
        </authorList>
    </citation>
    <scope>NUCLEOTIDE SEQUENCE [LARGE SCALE GENOMIC DNA]</scope>
</reference>
<dbReference type="EMBL" id="CM047910">
    <property type="protein sequence ID" value="KAJ0076323.1"/>
    <property type="molecule type" value="Genomic_DNA"/>
</dbReference>
<proteinExistence type="predicted"/>
<organism evidence="1 2">
    <name type="scientific">Pistacia atlantica</name>
    <dbReference type="NCBI Taxonomy" id="434234"/>
    <lineage>
        <taxon>Eukaryota</taxon>
        <taxon>Viridiplantae</taxon>
        <taxon>Streptophyta</taxon>
        <taxon>Embryophyta</taxon>
        <taxon>Tracheophyta</taxon>
        <taxon>Spermatophyta</taxon>
        <taxon>Magnoliopsida</taxon>
        <taxon>eudicotyledons</taxon>
        <taxon>Gunneridae</taxon>
        <taxon>Pentapetalae</taxon>
        <taxon>rosids</taxon>
        <taxon>malvids</taxon>
        <taxon>Sapindales</taxon>
        <taxon>Anacardiaceae</taxon>
        <taxon>Pistacia</taxon>
    </lineage>
</organism>
<comment type="caution">
    <text evidence="1">The sequence shown here is derived from an EMBL/GenBank/DDBJ whole genome shotgun (WGS) entry which is preliminary data.</text>
</comment>
<gene>
    <name evidence="1" type="ORF">Patl1_33845</name>
</gene>
<protein>
    <submittedName>
        <fullName evidence="1">Uncharacterized protein</fullName>
    </submittedName>
</protein>
<evidence type="ECO:0000313" key="2">
    <source>
        <dbReference type="Proteomes" id="UP001164250"/>
    </source>
</evidence>
<accession>A0ACC0ZXF7</accession>
<evidence type="ECO:0000313" key="1">
    <source>
        <dbReference type="EMBL" id="KAJ0076323.1"/>
    </source>
</evidence>
<name>A0ACC0ZXF7_9ROSI</name>
<dbReference type="Proteomes" id="UP001164250">
    <property type="component" value="Chromosome 15"/>
</dbReference>
<keyword evidence="2" id="KW-1185">Reference proteome</keyword>
<sequence>MEMFTEFAESQKSKEENKETAGLLEKLIVEEKKSEDKAEEEVPPSKEKESKNEDAILDLKSKLYRFDKDGNQWKERGAGNVKLLEHKQTGKVRPFMIFVLFAGINSDLLEFDDGGDLSSGVFIFVLWCLLLCDRPQCWPLI</sequence>